<reference evidence="5" key="1">
    <citation type="journal article" date="2019" name="Int. J. Syst. Evol. Microbiol.">
        <title>The Global Catalogue of Microorganisms (GCM) 10K type strain sequencing project: providing services to taxonomists for standard genome sequencing and annotation.</title>
        <authorList>
            <consortium name="The Broad Institute Genomics Platform"/>
            <consortium name="The Broad Institute Genome Sequencing Center for Infectious Disease"/>
            <person name="Wu L."/>
            <person name="Ma J."/>
        </authorList>
    </citation>
    <scope>NUCLEOTIDE SEQUENCE [LARGE SCALE GENOMIC DNA]</scope>
    <source>
        <strain evidence="5">CGMCC 1.8985</strain>
    </source>
</reference>
<keyword evidence="2" id="KW-0378">Hydrolase</keyword>
<dbReference type="EMBL" id="BMME01000002">
    <property type="protein sequence ID" value="GGK16555.1"/>
    <property type="molecule type" value="Genomic_DNA"/>
</dbReference>
<organism evidence="4 5">
    <name type="scientific">Luteimonas terricola</name>
    <dbReference type="NCBI Taxonomy" id="645597"/>
    <lineage>
        <taxon>Bacteria</taxon>
        <taxon>Pseudomonadati</taxon>
        <taxon>Pseudomonadota</taxon>
        <taxon>Gammaproteobacteria</taxon>
        <taxon>Lysobacterales</taxon>
        <taxon>Lysobacteraceae</taxon>
        <taxon>Luteimonas</taxon>
    </lineage>
</organism>
<dbReference type="Proteomes" id="UP000599009">
    <property type="component" value="Unassembled WGS sequence"/>
</dbReference>
<feature type="region of interest" description="Disordered" evidence="3">
    <location>
        <begin position="37"/>
        <end position="67"/>
    </location>
</feature>
<proteinExistence type="predicted"/>
<dbReference type="Pfam" id="PF00545">
    <property type="entry name" value="Ribonuclease"/>
    <property type="match status" value="1"/>
</dbReference>
<dbReference type="Gene3D" id="3.10.450.30">
    <property type="entry name" value="Microbial ribonucleases"/>
    <property type="match status" value="1"/>
</dbReference>
<comment type="caution">
    <text evidence="4">The sequence shown here is derived from an EMBL/GenBank/DDBJ whole genome shotgun (WGS) entry which is preliminary data.</text>
</comment>
<dbReference type="InterPro" id="IPR016191">
    <property type="entry name" value="Ribonuclease/ribotoxin"/>
</dbReference>
<evidence type="ECO:0000256" key="2">
    <source>
        <dbReference type="ARBA" id="ARBA00022801"/>
    </source>
</evidence>
<keyword evidence="1" id="KW-0540">Nuclease</keyword>
<keyword evidence="5" id="KW-1185">Reference proteome</keyword>
<gene>
    <name evidence="4" type="ORF">GCM10011394_27220</name>
</gene>
<evidence type="ECO:0000256" key="3">
    <source>
        <dbReference type="SAM" id="MobiDB-lite"/>
    </source>
</evidence>
<dbReference type="InterPro" id="IPR000026">
    <property type="entry name" value="N1-like"/>
</dbReference>
<accession>A0ABQ2EM20</accession>
<dbReference type="SUPFAM" id="SSF53933">
    <property type="entry name" value="Microbial ribonucleases"/>
    <property type="match status" value="1"/>
</dbReference>
<sequence>MAGGRPRGNTPRSWIWLVAALCLFGMWQVLQREGGPGLPPAAGTHQAPDVAPGLPPPAHGDGGVRSDPALAFLPAEAHATLALIDRGGPFPHRQDGSVFQNRERLLPDRPRGHYREYTVDTPGLDHRGARRIVTGGDPPAEWYYTADHYRSFRAFQRRDAP</sequence>
<evidence type="ECO:0000256" key="1">
    <source>
        <dbReference type="ARBA" id="ARBA00022722"/>
    </source>
</evidence>
<name>A0ABQ2EM20_9GAMM</name>
<evidence type="ECO:0000313" key="4">
    <source>
        <dbReference type="EMBL" id="GGK16555.1"/>
    </source>
</evidence>
<protein>
    <submittedName>
        <fullName evidence="4">Uncharacterized protein</fullName>
    </submittedName>
</protein>
<evidence type="ECO:0000313" key="5">
    <source>
        <dbReference type="Proteomes" id="UP000599009"/>
    </source>
</evidence>